<reference evidence="2 3" key="1">
    <citation type="submission" date="2015-05" db="EMBL/GenBank/DDBJ databases">
        <authorList>
            <person name="Goodhead I."/>
        </authorList>
    </citation>
    <scope>NUCLEOTIDE SEQUENCE [LARGE SCALE GENOMIC DNA]</scope>
    <source>
        <strain evidence="3">morsitans</strain>
    </source>
</reference>
<gene>
    <name evidence="2" type="ORF">SGGMMB4_03498</name>
</gene>
<sequence length="60" mass="6938">MDESLRAREAVVRDLRAALRLQDALSLHFLPQVDITGVQVVGFEAQLRWQHPQYRYLSSS</sequence>
<dbReference type="SUPFAM" id="SSF141868">
    <property type="entry name" value="EAL domain-like"/>
    <property type="match status" value="1"/>
</dbReference>
<protein>
    <recommendedName>
        <fullName evidence="1">EAL domain-containing protein</fullName>
    </recommendedName>
</protein>
<dbReference type="EMBL" id="LN854557">
    <property type="protein sequence ID" value="CRL45617.1"/>
    <property type="molecule type" value="Genomic_DNA"/>
</dbReference>
<name>A0A193QKA7_SODGM</name>
<dbReference type="Proteomes" id="UP000245838">
    <property type="component" value="Chromosome sggmmb4_Chromosome"/>
</dbReference>
<proteinExistence type="predicted"/>
<dbReference type="PROSITE" id="PS50883">
    <property type="entry name" value="EAL"/>
    <property type="match status" value="1"/>
</dbReference>
<organism evidence="2 3">
    <name type="scientific">Sodalis glossinidius (strain morsitans)</name>
    <dbReference type="NCBI Taxonomy" id="343509"/>
    <lineage>
        <taxon>Bacteria</taxon>
        <taxon>Pseudomonadati</taxon>
        <taxon>Pseudomonadota</taxon>
        <taxon>Gammaproteobacteria</taxon>
        <taxon>Enterobacterales</taxon>
        <taxon>Bruguierivoracaceae</taxon>
        <taxon>Sodalis</taxon>
    </lineage>
</organism>
<dbReference type="AlphaFoldDB" id="A0A193QKA7"/>
<dbReference type="Gene3D" id="3.20.20.450">
    <property type="entry name" value="EAL domain"/>
    <property type="match status" value="1"/>
</dbReference>
<evidence type="ECO:0000313" key="3">
    <source>
        <dbReference type="Proteomes" id="UP000245838"/>
    </source>
</evidence>
<accession>A0A193QKA7</accession>
<evidence type="ECO:0000259" key="1">
    <source>
        <dbReference type="PROSITE" id="PS50883"/>
    </source>
</evidence>
<dbReference type="InterPro" id="IPR035919">
    <property type="entry name" value="EAL_sf"/>
</dbReference>
<dbReference type="RefSeq" id="WP_050747666.1">
    <property type="nucleotide sequence ID" value="NC_007712.1"/>
</dbReference>
<dbReference type="InterPro" id="IPR001633">
    <property type="entry name" value="EAL_dom"/>
</dbReference>
<dbReference type="OrthoDB" id="9812358at2"/>
<feature type="domain" description="EAL" evidence="1">
    <location>
        <begin position="8"/>
        <end position="60"/>
    </location>
</feature>
<evidence type="ECO:0000313" key="2">
    <source>
        <dbReference type="EMBL" id="CRL45617.1"/>
    </source>
</evidence>